<dbReference type="SUPFAM" id="SSF53335">
    <property type="entry name" value="S-adenosyl-L-methionine-dependent methyltransferases"/>
    <property type="match status" value="1"/>
</dbReference>
<keyword evidence="4" id="KW-0040">ANK repeat</keyword>
<dbReference type="CDD" id="cd02440">
    <property type="entry name" value="AdoMet_MTases"/>
    <property type="match status" value="1"/>
</dbReference>
<proteinExistence type="predicted"/>
<dbReference type="Gene3D" id="1.25.40.20">
    <property type="entry name" value="Ankyrin repeat-containing domain"/>
    <property type="match status" value="2"/>
</dbReference>
<dbReference type="Gene3D" id="3.40.50.150">
    <property type="entry name" value="Vaccinia Virus protein VP39"/>
    <property type="match status" value="2"/>
</dbReference>
<evidence type="ECO:0000313" key="7">
    <source>
        <dbReference type="EMBL" id="KER27470.1"/>
    </source>
</evidence>
<evidence type="ECO:0000256" key="1">
    <source>
        <dbReference type="ARBA" id="ARBA00022603"/>
    </source>
</evidence>
<dbReference type="InterPro" id="IPR002110">
    <property type="entry name" value="Ankyrin_rpt"/>
</dbReference>
<dbReference type="EMBL" id="KL596722">
    <property type="protein sequence ID" value="KER27470.1"/>
    <property type="molecule type" value="Genomic_DNA"/>
</dbReference>
<dbReference type="GO" id="GO:0005737">
    <property type="term" value="C:cytoplasm"/>
    <property type="evidence" value="ECO:0007669"/>
    <property type="project" value="TreeGrafter"/>
</dbReference>
<evidence type="ECO:0000259" key="6">
    <source>
        <dbReference type="PROSITE" id="PS51559"/>
    </source>
</evidence>
<sequence length="540" mass="59917">MVAASAGHTEIVRYLLAEGAPWNAVDRAYMCAGDYAAKHGHQECVDVLLDHAVMSELLLSITTASADSSNTADPNVAQGVPMESGVFHSSGPNGPPHETLNASYLASRLEYSEDGHRLVDKDTHLAVMMDWERPLMARHAAWICHADAHPVTPLSIRVLNVGFGMGIVDEEIQNYKPSSHVIIEAHPEDPKTGISVLMVAASAGHTEIVRYLLAEGAPWNAVDRAYMCAGDYAAKHGHQECVDVLLDHAVMSELLLSITTASADSSNTADPNVAQGVPMESGVFHSSGPNGPPHETLNASYLASRLEYSEDGHRLVDKDTHLAVMMDWERPLMARHAAWICHADAHPVTPLSIRVLNVGFGMGIVDEEIQNYKPSSHVIIEAHPEVLQRIENDGWMSKPGIQVIRGRWQDTVPTLAEEIECGKCEPFDGIFFDTYAEDDMDLRQFHSWLPKLLRQPYTGSDGETKTSRYSYYNGVCPDNVFFHGVACETIRLHLKRLNLECIFDPISVDVSDPKLWKDLSRRYWYFDTYFLPKCTFQPES</sequence>
<dbReference type="PROSITE" id="PS50088">
    <property type="entry name" value="ANK_REPEAT"/>
    <property type="match status" value="2"/>
</dbReference>
<dbReference type="Proteomes" id="UP000054324">
    <property type="component" value="Unassembled WGS sequence"/>
</dbReference>
<dbReference type="STRING" id="6198.A0A074ZVR4"/>
<keyword evidence="1" id="KW-0489">Methyltransferase</keyword>
<dbReference type="GO" id="GO:0032259">
    <property type="term" value="P:methylation"/>
    <property type="evidence" value="ECO:0007669"/>
    <property type="project" value="UniProtKB-KW"/>
</dbReference>
<dbReference type="KEGG" id="ovi:T265_13792"/>
<evidence type="ECO:0000256" key="2">
    <source>
        <dbReference type="ARBA" id="ARBA00022679"/>
    </source>
</evidence>
<dbReference type="InterPro" id="IPR051038">
    <property type="entry name" value="RMT2/GAMT_Mtase"/>
</dbReference>
<dbReference type="CTD" id="20327959"/>
<accession>A0A074ZVR4</accession>
<dbReference type="PROSITE" id="PS51559">
    <property type="entry name" value="SAM_RMT2"/>
    <property type="match status" value="1"/>
</dbReference>
<dbReference type="Pfam" id="PF12796">
    <property type="entry name" value="Ank_2"/>
    <property type="match status" value="2"/>
</dbReference>
<name>A0A074ZVR4_OPIVI</name>
<protein>
    <recommendedName>
        <fullName evidence="6">RMT2 domain-containing protein</fullName>
    </recommendedName>
</protein>
<keyword evidence="3" id="KW-0949">S-adenosyl-L-methionine</keyword>
<feature type="repeat" description="ANK" evidence="4">
    <location>
        <begin position="192"/>
        <end position="224"/>
    </location>
</feature>
<dbReference type="PROSITE" id="PS50297">
    <property type="entry name" value="ANK_REP_REGION"/>
    <property type="match status" value="2"/>
</dbReference>
<feature type="domain" description="RMT2" evidence="6">
    <location>
        <begin position="294"/>
        <end position="540"/>
    </location>
</feature>
<gene>
    <name evidence="7" type="ORF">T265_13792</name>
</gene>
<dbReference type="PANTHER" id="PTHR32379:SF1">
    <property type="entry name" value="GUANIDINOACETATE N-METHYLTRANSFERASE"/>
    <property type="match status" value="1"/>
</dbReference>
<keyword evidence="8" id="KW-1185">Reference proteome</keyword>
<dbReference type="SMART" id="SM00248">
    <property type="entry name" value="ANK"/>
    <property type="match status" value="4"/>
</dbReference>
<dbReference type="PANTHER" id="PTHR32379">
    <property type="entry name" value="GUANIDINOACETATE N-METHYLTRANSFERASE"/>
    <property type="match status" value="1"/>
</dbReference>
<keyword evidence="2" id="KW-0808">Transferase</keyword>
<dbReference type="GeneID" id="20327959"/>
<evidence type="ECO:0000313" key="8">
    <source>
        <dbReference type="Proteomes" id="UP000054324"/>
    </source>
</evidence>
<dbReference type="InterPro" id="IPR026480">
    <property type="entry name" value="RMT2_dom"/>
</dbReference>
<feature type="region of interest" description="Disordered" evidence="5">
    <location>
        <begin position="66"/>
        <end position="93"/>
    </location>
</feature>
<evidence type="ECO:0000256" key="4">
    <source>
        <dbReference type="PROSITE-ProRule" id="PRU00023"/>
    </source>
</evidence>
<feature type="repeat" description="ANK" evidence="4">
    <location>
        <begin position="1"/>
        <end position="27"/>
    </location>
</feature>
<evidence type="ECO:0000256" key="3">
    <source>
        <dbReference type="ARBA" id="ARBA00022691"/>
    </source>
</evidence>
<reference evidence="7 8" key="1">
    <citation type="submission" date="2013-11" db="EMBL/GenBank/DDBJ databases">
        <title>Opisthorchis viverrini - life in the bile duct.</title>
        <authorList>
            <person name="Young N.D."/>
            <person name="Nagarajan N."/>
            <person name="Lin S.J."/>
            <person name="Korhonen P.K."/>
            <person name="Jex A.R."/>
            <person name="Hall R.S."/>
            <person name="Safavi-Hemami H."/>
            <person name="Kaewkong W."/>
            <person name="Bertrand D."/>
            <person name="Gao S."/>
            <person name="Seet Q."/>
            <person name="Wongkham S."/>
            <person name="Teh B.T."/>
            <person name="Wongkham C."/>
            <person name="Intapan P.M."/>
            <person name="Maleewong W."/>
            <person name="Yang X."/>
            <person name="Hu M."/>
            <person name="Wang Z."/>
            <person name="Hofmann A."/>
            <person name="Sternberg P.W."/>
            <person name="Tan P."/>
            <person name="Wang J."/>
            <person name="Gasser R.B."/>
        </authorList>
    </citation>
    <scope>NUCLEOTIDE SEQUENCE [LARGE SCALE GENOMIC DNA]</scope>
</reference>
<dbReference type="SUPFAM" id="SSF48403">
    <property type="entry name" value="Ankyrin repeat"/>
    <property type="match status" value="1"/>
</dbReference>
<organism evidence="7 8">
    <name type="scientific">Opisthorchis viverrini</name>
    <name type="common">Southeast Asian liver fluke</name>
    <dbReference type="NCBI Taxonomy" id="6198"/>
    <lineage>
        <taxon>Eukaryota</taxon>
        <taxon>Metazoa</taxon>
        <taxon>Spiralia</taxon>
        <taxon>Lophotrochozoa</taxon>
        <taxon>Platyhelminthes</taxon>
        <taxon>Trematoda</taxon>
        <taxon>Digenea</taxon>
        <taxon>Opisthorchiida</taxon>
        <taxon>Opisthorchiata</taxon>
        <taxon>Opisthorchiidae</taxon>
        <taxon>Opisthorchis</taxon>
    </lineage>
</organism>
<evidence type="ECO:0000256" key="5">
    <source>
        <dbReference type="SAM" id="MobiDB-lite"/>
    </source>
</evidence>
<dbReference type="AlphaFoldDB" id="A0A074ZVR4"/>
<feature type="non-terminal residue" evidence="7">
    <location>
        <position position="540"/>
    </location>
</feature>
<dbReference type="GO" id="GO:0008757">
    <property type="term" value="F:S-adenosylmethionine-dependent methyltransferase activity"/>
    <property type="evidence" value="ECO:0007669"/>
    <property type="project" value="TreeGrafter"/>
</dbReference>
<dbReference type="RefSeq" id="XP_009168804.1">
    <property type="nucleotide sequence ID" value="XM_009170540.1"/>
</dbReference>
<dbReference type="GO" id="GO:0005634">
    <property type="term" value="C:nucleus"/>
    <property type="evidence" value="ECO:0007669"/>
    <property type="project" value="TreeGrafter"/>
</dbReference>
<dbReference type="InterPro" id="IPR036770">
    <property type="entry name" value="Ankyrin_rpt-contain_sf"/>
</dbReference>
<feature type="region of interest" description="Disordered" evidence="5">
    <location>
        <begin position="264"/>
        <end position="290"/>
    </location>
</feature>
<dbReference type="InterPro" id="IPR029063">
    <property type="entry name" value="SAM-dependent_MTases_sf"/>
</dbReference>
<dbReference type="OrthoDB" id="6225260at2759"/>